<feature type="transmembrane region" description="Helical" evidence="1">
    <location>
        <begin position="791"/>
        <end position="810"/>
    </location>
</feature>
<comment type="caution">
    <text evidence="2">The sequence shown here is derived from an EMBL/GenBank/DDBJ whole genome shotgun (WGS) entry which is preliminary data.</text>
</comment>
<keyword evidence="3" id="KW-1185">Reference proteome</keyword>
<gene>
    <name evidence="2" type="primary">NTPCR</name>
    <name evidence="2" type="ORF">SNAT2548_LOCUS1179</name>
</gene>
<dbReference type="Proteomes" id="UP000604046">
    <property type="component" value="Unassembled WGS sequence"/>
</dbReference>
<accession>A0A812H421</accession>
<organism evidence="2 3">
    <name type="scientific">Symbiodinium natans</name>
    <dbReference type="NCBI Taxonomy" id="878477"/>
    <lineage>
        <taxon>Eukaryota</taxon>
        <taxon>Sar</taxon>
        <taxon>Alveolata</taxon>
        <taxon>Dinophyceae</taxon>
        <taxon>Suessiales</taxon>
        <taxon>Symbiodiniaceae</taxon>
        <taxon>Symbiodinium</taxon>
    </lineage>
</organism>
<keyword evidence="1" id="KW-0812">Transmembrane</keyword>
<evidence type="ECO:0000313" key="3">
    <source>
        <dbReference type="Proteomes" id="UP000604046"/>
    </source>
</evidence>
<reference evidence="2" key="1">
    <citation type="submission" date="2021-02" db="EMBL/GenBank/DDBJ databases">
        <authorList>
            <person name="Dougan E. K."/>
            <person name="Rhodes N."/>
            <person name="Thang M."/>
            <person name="Chan C."/>
        </authorList>
    </citation>
    <scope>NUCLEOTIDE SEQUENCE</scope>
</reference>
<keyword evidence="1" id="KW-0472">Membrane</keyword>
<dbReference type="AlphaFoldDB" id="A0A812H421"/>
<evidence type="ECO:0000256" key="1">
    <source>
        <dbReference type="SAM" id="Phobius"/>
    </source>
</evidence>
<keyword evidence="1" id="KW-1133">Transmembrane helix</keyword>
<dbReference type="OrthoDB" id="446244at2759"/>
<proteinExistence type="predicted"/>
<sequence>MAAGMVLLAEACSSHLSIDATTQEQIRSIHRAQSSTSHPVFRRRWQCRSAGSQVNWEEVAVETEKPAKAITSRSARTRPSTFLDFEFIEGGLEEHARQSHESHETWISLREAVQLSLSRCNLDTFLWWRHAADARKRLLSWKSTVRTPEDAADATAIIVSCARARVEPRTGVYASWIRAVLAASSNTKPLFSIGDVSAAAAFLGTTGALPADARFWYDGFPSVVSAGASSASASDLARAAAAYACISLSAAPGEAGETVFVQVESQLPHVEVSAHDAAVFLWAQRRCGRLSTATVLDLWVGSLDGRLSELSPVLLAAVSHAVANAGLPALSAAKSPAAQLLRSLSRRDSAASVDLLCRSAGALADAGLMAPADAWMVVELAGPALEQVSDVARAELLRMLALLGISDGPILALLQASAPLKAPAETLQPPDWSAAGLPTPQTLGRSSESPLAAQAASAFLEASALLPKNGAPREAVEACYEEVALHAGACAACTLLRSALALASLGLGPAAAKLVSLLNDRVNEAQTTEAMAATPSVRLRRFFNDAAEAEELLRLLPALPPQPSAALLRGIVAFLREAGAGGRLSADQGASSILSCSLLDPPVDVWELVTDTSVEVATLKAHLSFPALLQLCLAALLKAWDVQEMHRLDLVLSQIGRSSLSEQRRGHSSTGSELAILQLMEAVSQPQVAQAWQLEVPSKVCPTAVVRPAPWLYAGEASKRTDAWLQLLLINDDGFAAIECLAGLPAIGAARQRLSRVLLRETSVQRGKSALFGMFNVFFLAVFYWDLLVPALCHIFTAMLLGGGAIRYTAPQAADQNMDLLSQDAIKSAVETISKFLKVISEKAASDPNPGSHQLCDLLNPLQVRNIVLWTSSEATITDSFLPTLVKLARLQKCNSLEGREYIAVSSDDLLAKVPKYTDVVKEEHACHALASDFVDLAWREVAKTTSGSLGASGKCELYATFRQMAECSSRWLYQLNYTGASRGSSFGVYIA</sequence>
<protein>
    <submittedName>
        <fullName evidence="2">NTPCR protein</fullName>
    </submittedName>
</protein>
<dbReference type="EMBL" id="CAJNDS010000062">
    <property type="protein sequence ID" value="CAE6940147.1"/>
    <property type="molecule type" value="Genomic_DNA"/>
</dbReference>
<evidence type="ECO:0000313" key="2">
    <source>
        <dbReference type="EMBL" id="CAE6940147.1"/>
    </source>
</evidence>
<name>A0A812H421_9DINO</name>